<proteinExistence type="predicted"/>
<accession>A0A081N3Y7</accession>
<dbReference type="EMBL" id="JOKH01000009">
    <property type="protein sequence ID" value="KEQ13160.1"/>
    <property type="molecule type" value="Genomic_DNA"/>
</dbReference>
<dbReference type="RefSeq" id="WP_034842355.1">
    <property type="nucleotide sequence ID" value="NZ_JOKH01000009.1"/>
</dbReference>
<protein>
    <submittedName>
        <fullName evidence="1">Uncharacterized protein</fullName>
    </submittedName>
</protein>
<comment type="caution">
    <text evidence="1">The sequence shown here is derived from an EMBL/GenBank/DDBJ whole genome shotgun (WGS) entry which is preliminary data.</text>
</comment>
<reference evidence="1 2" key="1">
    <citation type="submission" date="2014-06" db="EMBL/GenBank/DDBJ databases">
        <title>Whole Genome Sequences of Three Symbiotic Endozoicomonas Bacteria.</title>
        <authorList>
            <person name="Neave M.J."/>
            <person name="Apprill A."/>
            <person name="Voolstra C.R."/>
        </authorList>
    </citation>
    <scope>NUCLEOTIDE SEQUENCE [LARGE SCALE GENOMIC DNA]</scope>
    <source>
        <strain evidence="1 2">DSM 25634</strain>
    </source>
</reference>
<gene>
    <name evidence="1" type="ORF">GZ78_26830</name>
</gene>
<evidence type="ECO:0000313" key="2">
    <source>
        <dbReference type="Proteomes" id="UP000028073"/>
    </source>
</evidence>
<dbReference type="Proteomes" id="UP000028073">
    <property type="component" value="Unassembled WGS sequence"/>
</dbReference>
<dbReference type="OrthoDB" id="9822445at2"/>
<evidence type="ECO:0000313" key="1">
    <source>
        <dbReference type="EMBL" id="KEQ13160.1"/>
    </source>
</evidence>
<sequence length="360" mass="40267">MNSLSPNPSPDVTSDAAVYDQCHKPDGISVTEARQEPGLRSPDVQPEHKAKITRDITLPATHPSKAFNVTFNWAQVPVDNFGKHIELILGIFMDLGLSKPEQAGVEYTLQAYNDNVIALQTNTLPDHSVLSEFVYGDLAKETKHFPKSLQNELNMLSLHFRILQASEFYNFALLDKELMADLKAFIQEQKDPRVEELMAGSGWLNKSLTELGVDVVSSDNFSLRGIRTAFPEGLAKAFGIQEHYHLMRPVPGATVRQINAINALQESDRNIVLMCYPNPNPTYLRKLLDESKRTGKVVIHIAPDGESFDKLIPSEKSGSTFEVLKNAPVSKIKTQILEIGYWKDLPKPWQPVTPRAELPQ</sequence>
<keyword evidence="2" id="KW-1185">Reference proteome</keyword>
<name>A0A081N3Y7_9GAMM</name>
<dbReference type="AlphaFoldDB" id="A0A081N3Y7"/>
<organism evidence="1 2">
    <name type="scientific">Endozoicomonas numazuensis</name>
    <dbReference type="NCBI Taxonomy" id="1137799"/>
    <lineage>
        <taxon>Bacteria</taxon>
        <taxon>Pseudomonadati</taxon>
        <taxon>Pseudomonadota</taxon>
        <taxon>Gammaproteobacteria</taxon>
        <taxon>Oceanospirillales</taxon>
        <taxon>Endozoicomonadaceae</taxon>
        <taxon>Endozoicomonas</taxon>
    </lineage>
</organism>